<gene>
    <name evidence="2" type="primary">LOC120249478</name>
</gene>
<dbReference type="GeneID" id="120249478"/>
<dbReference type="Proteomes" id="UP001515500">
    <property type="component" value="Chromosome 3"/>
</dbReference>
<organism evidence="1 2">
    <name type="scientific">Dioscorea cayennensis subsp. rotundata</name>
    <name type="common">White Guinea yam</name>
    <name type="synonym">Dioscorea rotundata</name>
    <dbReference type="NCBI Taxonomy" id="55577"/>
    <lineage>
        <taxon>Eukaryota</taxon>
        <taxon>Viridiplantae</taxon>
        <taxon>Streptophyta</taxon>
        <taxon>Embryophyta</taxon>
        <taxon>Tracheophyta</taxon>
        <taxon>Spermatophyta</taxon>
        <taxon>Magnoliopsida</taxon>
        <taxon>Liliopsida</taxon>
        <taxon>Dioscoreales</taxon>
        <taxon>Dioscoreaceae</taxon>
        <taxon>Dioscorea</taxon>
    </lineage>
</organism>
<keyword evidence="1" id="KW-1185">Reference proteome</keyword>
<evidence type="ECO:0000313" key="2">
    <source>
        <dbReference type="RefSeq" id="XP_039113938.1"/>
    </source>
</evidence>
<dbReference type="RefSeq" id="XP_039113938.1">
    <property type="nucleotide sequence ID" value="XM_039258004.1"/>
</dbReference>
<protein>
    <submittedName>
        <fullName evidence="2">Uncharacterized protein LOC120249478</fullName>
    </submittedName>
</protein>
<reference evidence="2" key="1">
    <citation type="submission" date="2025-08" db="UniProtKB">
        <authorList>
            <consortium name="RefSeq"/>
        </authorList>
    </citation>
    <scope>IDENTIFICATION</scope>
</reference>
<evidence type="ECO:0000313" key="1">
    <source>
        <dbReference type="Proteomes" id="UP001515500"/>
    </source>
</evidence>
<sequence>MALQLRKLIFPSIMNQYRGMRNFSSFCGPLGVGLNSCIPVRICFANSFVSGRVYGQLNVGNGLRLESFSQRSSIRLLSFGSRKRYPFKARSREVGDSVVLQEGKENSLNEGHLDARKQEEPVMAGSSLNELLDVKIKMTMLKKALK</sequence>
<dbReference type="AlphaFoldDB" id="A0AB40AGG8"/>
<accession>A0AB40AGG8</accession>
<name>A0AB40AGG8_DIOCR</name>
<proteinExistence type="predicted"/>